<feature type="transmembrane region" description="Helical" evidence="10">
    <location>
        <begin position="587"/>
        <end position="609"/>
    </location>
</feature>
<dbReference type="EMBL" id="JBHTCF010000006">
    <property type="protein sequence ID" value="MFC7305957.1"/>
    <property type="molecule type" value="Genomic_DNA"/>
</dbReference>
<evidence type="ECO:0000313" key="12">
    <source>
        <dbReference type="Proteomes" id="UP001596523"/>
    </source>
</evidence>
<evidence type="ECO:0000256" key="9">
    <source>
        <dbReference type="SAM" id="MobiDB-lite"/>
    </source>
</evidence>
<dbReference type="InterPro" id="IPR052031">
    <property type="entry name" value="Membrane_Transporter-Flippase"/>
</dbReference>
<dbReference type="CDD" id="cd13123">
    <property type="entry name" value="MATE_MurJ_like"/>
    <property type="match status" value="1"/>
</dbReference>
<feature type="transmembrane region" description="Helical" evidence="10">
    <location>
        <begin position="554"/>
        <end position="575"/>
    </location>
</feature>
<keyword evidence="6" id="KW-0573">Peptidoglycan synthesis</keyword>
<dbReference type="Proteomes" id="UP001596523">
    <property type="component" value="Unassembled WGS sequence"/>
</dbReference>
<gene>
    <name evidence="11" type="primary">murJ</name>
    <name evidence="11" type="ORF">ACFQVC_17240</name>
</gene>
<keyword evidence="4 10" id="KW-0812">Transmembrane</keyword>
<feature type="compositionally biased region" description="Gly residues" evidence="9">
    <location>
        <begin position="10"/>
        <end position="19"/>
    </location>
</feature>
<protein>
    <submittedName>
        <fullName evidence="11">Murein biosynthesis integral membrane protein MurJ</fullName>
    </submittedName>
</protein>
<organism evidence="11 12">
    <name type="scientific">Streptomyces monticola</name>
    <dbReference type="NCBI Taxonomy" id="2666263"/>
    <lineage>
        <taxon>Bacteria</taxon>
        <taxon>Bacillati</taxon>
        <taxon>Actinomycetota</taxon>
        <taxon>Actinomycetes</taxon>
        <taxon>Kitasatosporales</taxon>
        <taxon>Streptomycetaceae</taxon>
        <taxon>Streptomyces</taxon>
    </lineage>
</organism>
<evidence type="ECO:0000256" key="3">
    <source>
        <dbReference type="ARBA" id="ARBA00022475"/>
    </source>
</evidence>
<proteinExistence type="predicted"/>
<evidence type="ECO:0000256" key="2">
    <source>
        <dbReference type="ARBA" id="ARBA00022448"/>
    </source>
</evidence>
<evidence type="ECO:0000256" key="10">
    <source>
        <dbReference type="SAM" id="Phobius"/>
    </source>
</evidence>
<comment type="caution">
    <text evidence="11">The sequence shown here is derived from an EMBL/GenBank/DDBJ whole genome shotgun (WGS) entry which is preliminary data.</text>
</comment>
<feature type="transmembrane region" description="Helical" evidence="10">
    <location>
        <begin position="350"/>
        <end position="367"/>
    </location>
</feature>
<evidence type="ECO:0000256" key="6">
    <source>
        <dbReference type="ARBA" id="ARBA00022984"/>
    </source>
</evidence>
<dbReference type="RefSeq" id="WP_381831314.1">
    <property type="nucleotide sequence ID" value="NZ_JBHTCF010000006.1"/>
</dbReference>
<feature type="transmembrane region" description="Helical" evidence="10">
    <location>
        <begin position="272"/>
        <end position="295"/>
    </location>
</feature>
<feature type="region of interest" description="Disordered" evidence="9">
    <location>
        <begin position="145"/>
        <end position="187"/>
    </location>
</feature>
<keyword evidence="7 10" id="KW-1133">Transmembrane helix</keyword>
<feature type="transmembrane region" description="Helical" evidence="10">
    <location>
        <begin position="428"/>
        <end position="453"/>
    </location>
</feature>
<feature type="transmembrane region" description="Helical" evidence="10">
    <location>
        <begin position="654"/>
        <end position="676"/>
    </location>
</feature>
<evidence type="ECO:0000256" key="8">
    <source>
        <dbReference type="ARBA" id="ARBA00023136"/>
    </source>
</evidence>
<keyword evidence="2" id="KW-0813">Transport</keyword>
<comment type="subcellular location">
    <subcellularLocation>
        <location evidence="1">Cell membrane</location>
        <topology evidence="1">Multi-pass membrane protein</topology>
    </subcellularLocation>
</comment>
<evidence type="ECO:0000256" key="1">
    <source>
        <dbReference type="ARBA" id="ARBA00004651"/>
    </source>
</evidence>
<evidence type="ECO:0000256" key="4">
    <source>
        <dbReference type="ARBA" id="ARBA00022692"/>
    </source>
</evidence>
<feature type="transmembrane region" description="Helical" evidence="10">
    <location>
        <begin position="315"/>
        <end position="338"/>
    </location>
</feature>
<feature type="transmembrane region" description="Helical" evidence="10">
    <location>
        <begin position="473"/>
        <end position="496"/>
    </location>
</feature>
<feature type="transmembrane region" description="Helical" evidence="10">
    <location>
        <begin position="615"/>
        <end position="634"/>
    </location>
</feature>
<dbReference type="PRINTS" id="PR01806">
    <property type="entry name" value="VIRFACTRMVIN"/>
</dbReference>
<evidence type="ECO:0000256" key="7">
    <source>
        <dbReference type="ARBA" id="ARBA00022989"/>
    </source>
</evidence>
<accession>A0ABW2JJQ8</accession>
<dbReference type="PANTHER" id="PTHR43549:SF3">
    <property type="entry name" value="MULTIDRUG RESISTANCE PROTEIN YPNP-RELATED"/>
    <property type="match status" value="1"/>
</dbReference>
<reference evidence="12" key="1">
    <citation type="journal article" date="2019" name="Int. J. Syst. Evol. Microbiol.">
        <title>The Global Catalogue of Microorganisms (GCM) 10K type strain sequencing project: providing services to taxonomists for standard genome sequencing and annotation.</title>
        <authorList>
            <consortium name="The Broad Institute Genomics Platform"/>
            <consortium name="The Broad Institute Genome Sequencing Center for Infectious Disease"/>
            <person name="Wu L."/>
            <person name="Ma J."/>
        </authorList>
    </citation>
    <scope>NUCLEOTIDE SEQUENCE [LARGE SCALE GENOMIC DNA]</scope>
    <source>
        <strain evidence="12">SYNS20</strain>
    </source>
</reference>
<evidence type="ECO:0000256" key="5">
    <source>
        <dbReference type="ARBA" id="ARBA00022960"/>
    </source>
</evidence>
<dbReference type="Pfam" id="PF03023">
    <property type="entry name" value="MurJ"/>
    <property type="match status" value="1"/>
</dbReference>
<feature type="compositionally biased region" description="Pro residues" evidence="9">
    <location>
        <begin position="155"/>
        <end position="165"/>
    </location>
</feature>
<dbReference type="PANTHER" id="PTHR43549">
    <property type="entry name" value="MULTIDRUG RESISTANCE PROTEIN YPNP-RELATED"/>
    <property type="match status" value="1"/>
</dbReference>
<feature type="transmembrane region" description="Helical" evidence="10">
    <location>
        <begin position="682"/>
        <end position="705"/>
    </location>
</feature>
<feature type="transmembrane region" description="Helical" evidence="10">
    <location>
        <begin position="232"/>
        <end position="251"/>
    </location>
</feature>
<name>A0ABW2JJQ8_9ACTN</name>
<feature type="compositionally biased region" description="Basic and acidic residues" evidence="9">
    <location>
        <begin position="104"/>
        <end position="113"/>
    </location>
</feature>
<keyword evidence="8 10" id="KW-0472">Membrane</keyword>
<feature type="transmembrane region" description="Helical" evidence="10">
    <location>
        <begin position="517"/>
        <end position="542"/>
    </location>
</feature>
<dbReference type="InterPro" id="IPR004268">
    <property type="entry name" value="MurJ"/>
</dbReference>
<sequence length="726" mass="76463">MNAPYDGDRGQGAGGGDHAGGQVPPQQPAPDMYVQDAYDQDPYRAQDLAAQDPVTEALYDRAAHPPPPPGTYADPQSLYAQPPTPPTAPDPHVWAQTPAPEPDGPSRHLPYGDDVRTTQFVGVDDLVTRAGEERHEPDAFAHLFRDQQPGGARPPVEPPSVPSPAAPAAAEPAPAPAPPKKPGGRASSLMKSSAVMAAGSFVSRITGFIRTLVMAAAIGVGTLNDTYQVANVLPTMIYILVAGGAMNAVFIPQLVRSMKNDEDGGEAYANRLLTVVITLLGAVTVICVLAAPLFVRVMSPELASKPETFELTVTFARYCIPTLFFMGLHVVLGQILNARGRFGAMMWTPVLNNVVIIATFGAFIWAFGSSDASGVNTGNITSEGVQLLGIGTLLGLVVQALAMMPYLREAGFRPRLRFDWKGQGLGKTAALAKWTLFFVLANQLGMVVVTQLATSAGATAFDQGHSGTGITAYNYALLLWQMPQAIITVSVMTAVLPRISRAANDGDTAAVRDDISYGLRTSAVAIVPCAFAFLALGVPIATLLYSGTNGAQNIGYVLMAFGLGLIPYSVQYVVLRGFYAYEDTRTPFYNTVIVAAVNALASLVCYLVLPARWAVVGMAASYGLAYAVGVGVAWRRLGKRLGGDLDGSHVVRTYARLIGASVPAALVGGAVGFALLKVIGEGVLGSLTALVVGGIVLLGVFFIAARRMRIQELNSLVGMVRGRLGR</sequence>
<feature type="transmembrane region" description="Helical" evidence="10">
    <location>
        <begin position="195"/>
        <end position="220"/>
    </location>
</feature>
<keyword evidence="5" id="KW-0133">Cell shape</keyword>
<keyword evidence="3" id="KW-1003">Cell membrane</keyword>
<dbReference type="NCBIfam" id="TIGR01695">
    <property type="entry name" value="murJ_mviN"/>
    <property type="match status" value="1"/>
</dbReference>
<evidence type="ECO:0000313" key="11">
    <source>
        <dbReference type="EMBL" id="MFC7305957.1"/>
    </source>
</evidence>
<feature type="region of interest" description="Disordered" evidence="9">
    <location>
        <begin position="1"/>
        <end position="113"/>
    </location>
</feature>
<feature type="transmembrane region" description="Helical" evidence="10">
    <location>
        <begin position="387"/>
        <end position="407"/>
    </location>
</feature>
<keyword evidence="12" id="KW-1185">Reference proteome</keyword>